<evidence type="ECO:0000313" key="7">
    <source>
        <dbReference type="Proteomes" id="UP000630936"/>
    </source>
</evidence>
<dbReference type="InterPro" id="IPR020476">
    <property type="entry name" value="Nudix_hydrolase"/>
</dbReference>
<dbReference type="PRINTS" id="PR00502">
    <property type="entry name" value="NUDIXFAMILY"/>
</dbReference>
<evidence type="ECO:0000256" key="4">
    <source>
        <dbReference type="RuleBase" id="RU003476"/>
    </source>
</evidence>
<comment type="caution">
    <text evidence="6">The sequence shown here is derived from an EMBL/GenBank/DDBJ whole genome shotgun (WGS) entry which is preliminary data.</text>
</comment>
<proteinExistence type="inferred from homology"/>
<feature type="domain" description="Nudix hydrolase" evidence="5">
    <location>
        <begin position="9"/>
        <end position="137"/>
    </location>
</feature>
<organism evidence="6 7">
    <name type="scientific">Streptomyces inusitatus</name>
    <dbReference type="NCBI Taxonomy" id="68221"/>
    <lineage>
        <taxon>Bacteria</taxon>
        <taxon>Bacillati</taxon>
        <taxon>Actinomycetota</taxon>
        <taxon>Actinomycetes</taxon>
        <taxon>Kitasatosporales</taxon>
        <taxon>Streptomycetaceae</taxon>
        <taxon>Streptomyces</taxon>
    </lineage>
</organism>
<dbReference type="SUPFAM" id="SSF55811">
    <property type="entry name" value="Nudix"/>
    <property type="match status" value="1"/>
</dbReference>
<dbReference type="InterPro" id="IPR020084">
    <property type="entry name" value="NUDIX_hydrolase_CS"/>
</dbReference>
<dbReference type="Gene3D" id="3.90.79.10">
    <property type="entry name" value="Nucleoside Triphosphate Pyrophosphohydrolase"/>
    <property type="match status" value="1"/>
</dbReference>
<comment type="cofactor">
    <cofactor evidence="1">
        <name>Mg(2+)</name>
        <dbReference type="ChEBI" id="CHEBI:18420"/>
    </cofactor>
</comment>
<dbReference type="InterPro" id="IPR015797">
    <property type="entry name" value="NUDIX_hydrolase-like_dom_sf"/>
</dbReference>
<dbReference type="InterPro" id="IPR000086">
    <property type="entry name" value="NUDIX_hydrolase_dom"/>
</dbReference>
<dbReference type="AlphaFoldDB" id="A0A918PL85"/>
<comment type="similarity">
    <text evidence="2 4">Belongs to the Nudix hydrolase family.</text>
</comment>
<reference evidence="6" key="1">
    <citation type="journal article" date="2014" name="Int. J. Syst. Evol. Microbiol.">
        <title>Complete genome sequence of Corynebacterium casei LMG S-19264T (=DSM 44701T), isolated from a smear-ripened cheese.</title>
        <authorList>
            <consortium name="US DOE Joint Genome Institute (JGI-PGF)"/>
            <person name="Walter F."/>
            <person name="Albersmeier A."/>
            <person name="Kalinowski J."/>
            <person name="Ruckert C."/>
        </authorList>
    </citation>
    <scope>NUCLEOTIDE SEQUENCE</scope>
    <source>
        <strain evidence="6">JCM 4988</strain>
    </source>
</reference>
<accession>A0A918PL85</accession>
<dbReference type="PANTHER" id="PTHR43046">
    <property type="entry name" value="GDP-MANNOSE MANNOSYL HYDROLASE"/>
    <property type="match status" value="1"/>
</dbReference>
<evidence type="ECO:0000256" key="2">
    <source>
        <dbReference type="ARBA" id="ARBA00005582"/>
    </source>
</evidence>
<sequence length="155" mass="16731">MSDDSNSAPARDASVVVAVDEKGQAAILSAHFPDHGGEYLFLPGGRREDGETPEQCARRELAEEAGITAEAWSPLGSYAITLASPARVHLFEARRLSLGPQQLTPSELDFKLTWWPIDEAVQAAVEGRFLLPAGPLALMLAARWNNHRSTCVVPA</sequence>
<dbReference type="Proteomes" id="UP000630936">
    <property type="component" value="Unassembled WGS sequence"/>
</dbReference>
<protein>
    <recommendedName>
        <fullName evidence="5">Nudix hydrolase domain-containing protein</fullName>
    </recommendedName>
</protein>
<evidence type="ECO:0000256" key="1">
    <source>
        <dbReference type="ARBA" id="ARBA00001946"/>
    </source>
</evidence>
<reference evidence="6" key="2">
    <citation type="submission" date="2020-09" db="EMBL/GenBank/DDBJ databases">
        <authorList>
            <person name="Sun Q."/>
            <person name="Ohkuma M."/>
        </authorList>
    </citation>
    <scope>NUCLEOTIDE SEQUENCE</scope>
    <source>
        <strain evidence="6">JCM 4988</strain>
    </source>
</reference>
<dbReference type="PROSITE" id="PS00893">
    <property type="entry name" value="NUDIX_BOX"/>
    <property type="match status" value="1"/>
</dbReference>
<dbReference type="Pfam" id="PF00293">
    <property type="entry name" value="NUDIX"/>
    <property type="match status" value="1"/>
</dbReference>
<dbReference type="RefSeq" id="WP_190121025.1">
    <property type="nucleotide sequence ID" value="NZ_BMWG01000001.1"/>
</dbReference>
<keyword evidence="3 4" id="KW-0378">Hydrolase</keyword>
<evidence type="ECO:0000259" key="5">
    <source>
        <dbReference type="PROSITE" id="PS51462"/>
    </source>
</evidence>
<evidence type="ECO:0000256" key="3">
    <source>
        <dbReference type="ARBA" id="ARBA00022801"/>
    </source>
</evidence>
<keyword evidence="7" id="KW-1185">Reference proteome</keyword>
<name>A0A918PL85_9ACTN</name>
<dbReference type="PANTHER" id="PTHR43046:SF14">
    <property type="entry name" value="MUTT_NUDIX FAMILY PROTEIN"/>
    <property type="match status" value="1"/>
</dbReference>
<dbReference type="PROSITE" id="PS51462">
    <property type="entry name" value="NUDIX"/>
    <property type="match status" value="1"/>
</dbReference>
<evidence type="ECO:0000313" key="6">
    <source>
        <dbReference type="EMBL" id="GGZ14735.1"/>
    </source>
</evidence>
<dbReference type="EMBL" id="BMWG01000001">
    <property type="protein sequence ID" value="GGZ14735.1"/>
    <property type="molecule type" value="Genomic_DNA"/>
</dbReference>
<gene>
    <name evidence="6" type="ORF">GCM10010387_03650</name>
</gene>
<dbReference type="GO" id="GO:0016787">
    <property type="term" value="F:hydrolase activity"/>
    <property type="evidence" value="ECO:0007669"/>
    <property type="project" value="UniProtKB-KW"/>
</dbReference>